<reference evidence="1 2" key="1">
    <citation type="submission" date="2018-07" db="EMBL/GenBank/DDBJ databases">
        <title>The complete nuclear genome of the prasinophyte Chloropicon primus (CCMP1205).</title>
        <authorList>
            <person name="Pombert J.-F."/>
            <person name="Otis C."/>
            <person name="Turmel M."/>
            <person name="Lemieux C."/>
        </authorList>
    </citation>
    <scope>NUCLEOTIDE SEQUENCE [LARGE SCALE GENOMIC DNA]</scope>
    <source>
        <strain evidence="1 2">CCMP1205</strain>
    </source>
</reference>
<protein>
    <recommendedName>
        <fullName evidence="3">Gamma-glutamylcyclotransferase</fullName>
    </recommendedName>
</protein>
<dbReference type="EMBL" id="CP031036">
    <property type="protein sequence ID" value="QDZ19548.1"/>
    <property type="molecule type" value="Genomic_DNA"/>
</dbReference>
<dbReference type="OrthoDB" id="565040at2759"/>
<gene>
    <name evidence="1" type="ORF">A3770_03p20660</name>
</gene>
<evidence type="ECO:0000313" key="2">
    <source>
        <dbReference type="Proteomes" id="UP000316726"/>
    </source>
</evidence>
<accession>A0A5B8MFV1</accession>
<dbReference type="AlphaFoldDB" id="A0A5B8MFV1"/>
<evidence type="ECO:0000313" key="1">
    <source>
        <dbReference type="EMBL" id="QDZ19548.1"/>
    </source>
</evidence>
<dbReference type="PANTHER" id="PTHR35748">
    <property type="entry name" value="OS05G0358400 PROTEIN"/>
    <property type="match status" value="1"/>
</dbReference>
<proteinExistence type="predicted"/>
<name>A0A5B8MFV1_9CHLO</name>
<organism evidence="1 2">
    <name type="scientific">Chloropicon primus</name>
    <dbReference type="NCBI Taxonomy" id="1764295"/>
    <lineage>
        <taxon>Eukaryota</taxon>
        <taxon>Viridiplantae</taxon>
        <taxon>Chlorophyta</taxon>
        <taxon>Chloropicophyceae</taxon>
        <taxon>Chloropicales</taxon>
        <taxon>Chloropicaceae</taxon>
        <taxon>Chloropicon</taxon>
    </lineage>
</organism>
<dbReference type="Proteomes" id="UP000316726">
    <property type="component" value="Chromosome 3"/>
</dbReference>
<evidence type="ECO:0008006" key="3">
    <source>
        <dbReference type="Google" id="ProtNLM"/>
    </source>
</evidence>
<dbReference type="PANTHER" id="PTHR35748:SF1">
    <property type="entry name" value="OS05G0358400 PROTEIN"/>
    <property type="match status" value="1"/>
</dbReference>
<sequence length="241" mass="27287">MAGSLGFELDRSKHFDEIWRTSPGEGDNIVGVVGFGSLLSEKSARSTFDSVLNFRLGRVTNYRRIFSHVAPIFLERGIAKRETKEMASLSVEEGTEADSIVVSLFDMKAEEVPAFIAREEEYRFVAVQPKELDGTASEGLHVMCVASCDEDFISNYGKERFMERYGRYDIERVWADDLLPCPVYLRHCVLAAEKMGSACHDSFLDYTYLADRKTSIRNYLADRPEILTELPPDHLAERYGG</sequence>
<dbReference type="Gene3D" id="3.10.490.10">
    <property type="entry name" value="Gamma-glutamyl cyclotransferase-like"/>
    <property type="match status" value="1"/>
</dbReference>
<keyword evidence="2" id="KW-1185">Reference proteome</keyword>